<dbReference type="Proteomes" id="UP000618591">
    <property type="component" value="Unassembled WGS sequence"/>
</dbReference>
<protein>
    <recommendedName>
        <fullName evidence="3">Replication initiation protein</fullName>
    </recommendedName>
</protein>
<gene>
    <name evidence="1" type="ORF">GCM10011395_20030</name>
</gene>
<proteinExistence type="predicted"/>
<accession>A0ABQ1GTM8</accession>
<evidence type="ECO:0000313" key="1">
    <source>
        <dbReference type="EMBL" id="GGA49721.1"/>
    </source>
</evidence>
<sequence>MAESELIAILMRDAALRAAFEAGAGVPREPMSVWTDSDQSYRFTELAPKHLPRWHKLSEAMKMFIAFDLGMEHRVCFSITANIDPRMIGRWATAGSDIMPNFEQRIRRAMKRQGISSLPFAYIVETKTKRGSRQSRPHIHGLAVCEDLLDATRLQVALEQALVPGLTWQGRGRAVWVKPAYDKDAPIVGEFLGRGSWMDYIIKNAHRYDVRLGKRRVFISHSLTDLIREAWAVRRED</sequence>
<reference evidence="2" key="1">
    <citation type="journal article" date="2019" name="Int. J. Syst. Evol. Microbiol.">
        <title>The Global Catalogue of Microorganisms (GCM) 10K type strain sequencing project: providing services to taxonomists for standard genome sequencing and annotation.</title>
        <authorList>
            <consortium name="The Broad Institute Genomics Platform"/>
            <consortium name="The Broad Institute Genome Sequencing Center for Infectious Disease"/>
            <person name="Wu L."/>
            <person name="Ma J."/>
        </authorList>
    </citation>
    <scope>NUCLEOTIDE SEQUENCE [LARGE SCALE GENOMIC DNA]</scope>
    <source>
        <strain evidence="2">CGMCC 1.10106</strain>
    </source>
</reference>
<evidence type="ECO:0000313" key="2">
    <source>
        <dbReference type="Proteomes" id="UP000618591"/>
    </source>
</evidence>
<evidence type="ECO:0008006" key="3">
    <source>
        <dbReference type="Google" id="ProtNLM"/>
    </source>
</evidence>
<keyword evidence="2" id="KW-1185">Reference proteome</keyword>
<organism evidence="1 2">
    <name type="scientific">Sphingomonas psychrolutea</name>
    <dbReference type="NCBI Taxonomy" id="1259676"/>
    <lineage>
        <taxon>Bacteria</taxon>
        <taxon>Pseudomonadati</taxon>
        <taxon>Pseudomonadota</taxon>
        <taxon>Alphaproteobacteria</taxon>
        <taxon>Sphingomonadales</taxon>
        <taxon>Sphingomonadaceae</taxon>
        <taxon>Sphingomonas</taxon>
    </lineage>
</organism>
<name>A0ABQ1GTM8_9SPHN</name>
<dbReference type="EMBL" id="BMDW01000011">
    <property type="protein sequence ID" value="GGA49721.1"/>
    <property type="molecule type" value="Genomic_DNA"/>
</dbReference>
<comment type="caution">
    <text evidence="1">The sequence shown here is derived from an EMBL/GenBank/DDBJ whole genome shotgun (WGS) entry which is preliminary data.</text>
</comment>